<dbReference type="OrthoDB" id="2890419at2"/>
<protein>
    <submittedName>
        <fullName evidence="1">Uncharacterized protein</fullName>
    </submittedName>
</protein>
<reference evidence="1 2" key="1">
    <citation type="journal article" date="2003" name="Int. J. Syst. Evol. Microbiol.">
        <title>Bacillus nealsonii sp. nov., isolated from a spacecraft-assembly facility, whose spores are gamma-radiation resistant.</title>
        <authorList>
            <person name="Venkateswaran K."/>
            <person name="Kempf M."/>
            <person name="Chen F."/>
            <person name="Satomi M."/>
            <person name="Nicholson W."/>
            <person name="Kern R."/>
        </authorList>
    </citation>
    <scope>NUCLEOTIDE SEQUENCE [LARGE SCALE GENOMIC DNA]</scope>
    <source>
        <strain evidence="1 2">FO-92</strain>
    </source>
</reference>
<accession>A0A2N0YZH1</accession>
<dbReference type="AlphaFoldDB" id="A0A2N0YZH1"/>
<keyword evidence="2" id="KW-1185">Reference proteome</keyword>
<sequence>MDKLGKILLALILGALCINIVGCSSKIEVSSKTYSFTEEEKKQLLILSYNYLDNSLQNNIIDSEKGEITGFITSGSEFEVFTNKDKKTKDIENMNAILVTFKTKKESKLKSIKVYLDENGEKVLGFLTSKKKESSN</sequence>
<organism evidence="1 2">
    <name type="scientific">Niallia nealsonii</name>
    <dbReference type="NCBI Taxonomy" id="115979"/>
    <lineage>
        <taxon>Bacteria</taxon>
        <taxon>Bacillati</taxon>
        <taxon>Bacillota</taxon>
        <taxon>Bacilli</taxon>
        <taxon>Bacillales</taxon>
        <taxon>Bacillaceae</taxon>
        <taxon>Niallia</taxon>
    </lineage>
</organism>
<dbReference type="EMBL" id="PISE01000037">
    <property type="protein sequence ID" value="PKG22660.1"/>
    <property type="molecule type" value="Genomic_DNA"/>
</dbReference>
<evidence type="ECO:0000313" key="2">
    <source>
        <dbReference type="Proteomes" id="UP000233375"/>
    </source>
</evidence>
<dbReference type="Proteomes" id="UP000233375">
    <property type="component" value="Unassembled WGS sequence"/>
</dbReference>
<evidence type="ECO:0000313" key="1">
    <source>
        <dbReference type="EMBL" id="PKG22660.1"/>
    </source>
</evidence>
<dbReference type="RefSeq" id="WP_101178210.1">
    <property type="nucleotide sequence ID" value="NZ_PISE01000037.1"/>
</dbReference>
<proteinExistence type="predicted"/>
<comment type="caution">
    <text evidence="1">The sequence shown here is derived from an EMBL/GenBank/DDBJ whole genome shotgun (WGS) entry which is preliminary data.</text>
</comment>
<gene>
    <name evidence="1" type="ORF">CWS01_16155</name>
</gene>
<name>A0A2N0YZH1_9BACI</name>